<accession>A0A385EWE6</accession>
<protein>
    <recommendedName>
        <fullName evidence="2">Arc-like DNA binding domain-containing protein</fullName>
    </recommendedName>
</protein>
<dbReference type="EMBL" id="CP031743">
    <property type="protein sequence ID" value="AXQ90411.1"/>
    <property type="molecule type" value="Genomic_DNA"/>
</dbReference>
<reference evidence="1" key="1">
    <citation type="submission" date="2018-08" db="EMBL/GenBank/DDBJ databases">
        <title>Complete genome sequence of Acinetobacter baumannii strain WM99c.</title>
        <authorList>
            <person name="Nigro S.J."/>
            <person name="Wick R.R."/>
            <person name="Holt K.E."/>
            <person name="Hall R.M."/>
        </authorList>
    </citation>
    <scope>NUCLEOTIDE SEQUENCE</scope>
    <source>
        <strain evidence="1">WM99c</strain>
    </source>
</reference>
<proteinExistence type="predicted"/>
<gene>
    <name evidence="1" type="ORF">BSF95_02034</name>
</gene>
<organism evidence="1">
    <name type="scientific">Acinetobacter baumannii WM99c</name>
    <dbReference type="NCBI Taxonomy" id="945555"/>
    <lineage>
        <taxon>Bacteria</taxon>
        <taxon>Pseudomonadati</taxon>
        <taxon>Pseudomonadota</taxon>
        <taxon>Gammaproteobacteria</taxon>
        <taxon>Moraxellales</taxon>
        <taxon>Moraxellaceae</taxon>
        <taxon>Acinetobacter</taxon>
        <taxon>Acinetobacter calcoaceticus/baumannii complex</taxon>
    </lineage>
</organism>
<dbReference type="Gene3D" id="1.10.1220.10">
    <property type="entry name" value="Met repressor-like"/>
    <property type="match status" value="1"/>
</dbReference>
<dbReference type="InterPro" id="IPR013321">
    <property type="entry name" value="Arc_rbn_hlx_hlx"/>
</dbReference>
<dbReference type="GO" id="GO:0006355">
    <property type="term" value="P:regulation of DNA-templated transcription"/>
    <property type="evidence" value="ECO:0007669"/>
    <property type="project" value="InterPro"/>
</dbReference>
<evidence type="ECO:0000313" key="1">
    <source>
        <dbReference type="EMBL" id="AXQ90411.1"/>
    </source>
</evidence>
<dbReference type="RefSeq" id="WP_000774878.1">
    <property type="nucleotide sequence ID" value="NZ_AERY01000049.1"/>
</dbReference>
<name>A0A385EWE6_ACIBA</name>
<sequence>MADPKTGRIVSQDDWKRTQVRMPQELYDDLTNYAENKNISLNTAMITLMTKGLEPTKHFDLVRESATITDDVIEKIADKIVDRMKKAP</sequence>
<evidence type="ECO:0008006" key="2">
    <source>
        <dbReference type="Google" id="ProtNLM"/>
    </source>
</evidence>
<dbReference type="AlphaFoldDB" id="A0A385EWE6"/>
<dbReference type="SUPFAM" id="SSF47598">
    <property type="entry name" value="Ribbon-helix-helix"/>
    <property type="match status" value="1"/>
</dbReference>
<dbReference type="InterPro" id="IPR010985">
    <property type="entry name" value="Ribbon_hlx_hlx"/>
</dbReference>